<dbReference type="Proteomes" id="UP000271241">
    <property type="component" value="Unassembled WGS sequence"/>
</dbReference>
<evidence type="ECO:0000313" key="2">
    <source>
        <dbReference type="EMBL" id="RKP10737.1"/>
    </source>
</evidence>
<name>A0A4P9XWT6_9FUNG</name>
<feature type="region of interest" description="Disordered" evidence="1">
    <location>
        <begin position="50"/>
        <end position="69"/>
    </location>
</feature>
<accession>A0A4P9XWT6</accession>
<sequence>MAPMHCRLRYLRTTHDRWLVALRLLWDSNVLLAATDRSLQRNLDRAAQTDAASAPAVVEQQRADTSEDEHDVTDLFAAPYRALLQQIVLALRPVVEGALAAAADEDRHICAESSAEVAEAGVYTGDTFVMDYHWRRSGDTGGSLLIAERSASTAASPVLHRPARVWPYELVATLLPLGPPPAPRTVTTQSITAYIKPAQITK</sequence>
<organism evidence="2 3">
    <name type="scientific">Thamnocephalis sphaerospora</name>
    <dbReference type="NCBI Taxonomy" id="78915"/>
    <lineage>
        <taxon>Eukaryota</taxon>
        <taxon>Fungi</taxon>
        <taxon>Fungi incertae sedis</taxon>
        <taxon>Zoopagomycota</taxon>
        <taxon>Zoopagomycotina</taxon>
        <taxon>Zoopagomycetes</taxon>
        <taxon>Zoopagales</taxon>
        <taxon>Sigmoideomycetaceae</taxon>
        <taxon>Thamnocephalis</taxon>
    </lineage>
</organism>
<dbReference type="AlphaFoldDB" id="A0A4P9XWT6"/>
<protein>
    <submittedName>
        <fullName evidence="2">Uncharacterized protein</fullName>
    </submittedName>
</protein>
<dbReference type="EMBL" id="KZ992439">
    <property type="protein sequence ID" value="RKP10737.1"/>
    <property type="molecule type" value="Genomic_DNA"/>
</dbReference>
<reference evidence="3" key="1">
    <citation type="journal article" date="2018" name="Nat. Microbiol.">
        <title>Leveraging single-cell genomics to expand the fungal tree of life.</title>
        <authorList>
            <person name="Ahrendt S.R."/>
            <person name="Quandt C.A."/>
            <person name="Ciobanu D."/>
            <person name="Clum A."/>
            <person name="Salamov A."/>
            <person name="Andreopoulos B."/>
            <person name="Cheng J.F."/>
            <person name="Woyke T."/>
            <person name="Pelin A."/>
            <person name="Henrissat B."/>
            <person name="Reynolds N.K."/>
            <person name="Benny G.L."/>
            <person name="Smith M.E."/>
            <person name="James T.Y."/>
            <person name="Grigoriev I.V."/>
        </authorList>
    </citation>
    <scope>NUCLEOTIDE SEQUENCE [LARGE SCALE GENOMIC DNA]</scope>
    <source>
        <strain evidence="3">RSA 1356</strain>
    </source>
</reference>
<gene>
    <name evidence="2" type="ORF">THASP1DRAFT_27491</name>
</gene>
<evidence type="ECO:0000313" key="3">
    <source>
        <dbReference type="Proteomes" id="UP000271241"/>
    </source>
</evidence>
<proteinExistence type="predicted"/>
<keyword evidence="3" id="KW-1185">Reference proteome</keyword>
<evidence type="ECO:0000256" key="1">
    <source>
        <dbReference type="SAM" id="MobiDB-lite"/>
    </source>
</evidence>